<protein>
    <recommendedName>
        <fullName evidence="1">HTH cro/C1-type domain-containing protein</fullName>
    </recommendedName>
</protein>
<organism evidence="2 3">
    <name type="scientific">Succiniclasticum ruminis DSM 9236</name>
    <dbReference type="NCBI Taxonomy" id="1123323"/>
    <lineage>
        <taxon>Bacteria</taxon>
        <taxon>Bacillati</taxon>
        <taxon>Bacillota</taxon>
        <taxon>Negativicutes</taxon>
        <taxon>Acidaminococcales</taxon>
        <taxon>Acidaminococcaceae</taxon>
        <taxon>Succiniclasticum</taxon>
    </lineage>
</organism>
<dbReference type="Gene3D" id="1.10.260.40">
    <property type="entry name" value="lambda repressor-like DNA-binding domains"/>
    <property type="match status" value="1"/>
</dbReference>
<dbReference type="OrthoDB" id="1150409at2"/>
<gene>
    <name evidence="2" type="ORF">SAMN05216245_11710</name>
</gene>
<dbReference type="STRING" id="1123323.SAMN05216245_11710"/>
<dbReference type="InterPro" id="IPR010982">
    <property type="entry name" value="Lambda_DNA-bd_dom_sf"/>
</dbReference>
<reference evidence="2 3" key="1">
    <citation type="submission" date="2016-10" db="EMBL/GenBank/DDBJ databases">
        <authorList>
            <person name="de Groot N.N."/>
        </authorList>
    </citation>
    <scope>NUCLEOTIDE SEQUENCE [LARGE SCALE GENOMIC DNA]</scope>
    <source>
        <strain evidence="2 3">DSM 9236</strain>
    </source>
</reference>
<evidence type="ECO:0000259" key="1">
    <source>
        <dbReference type="PROSITE" id="PS50943"/>
    </source>
</evidence>
<proteinExistence type="predicted"/>
<dbReference type="SUPFAM" id="SSF47413">
    <property type="entry name" value="lambda repressor-like DNA-binding domains"/>
    <property type="match status" value="1"/>
</dbReference>
<evidence type="ECO:0000313" key="3">
    <source>
        <dbReference type="Proteomes" id="UP000198896"/>
    </source>
</evidence>
<dbReference type="RefSeq" id="WP_093914053.1">
    <property type="nucleotide sequence ID" value="NZ_FONL01000017.1"/>
</dbReference>
<keyword evidence="3" id="KW-1185">Reference proteome</keyword>
<dbReference type="EMBL" id="FONL01000017">
    <property type="protein sequence ID" value="SFE75672.1"/>
    <property type="molecule type" value="Genomic_DNA"/>
</dbReference>
<dbReference type="GO" id="GO:0003677">
    <property type="term" value="F:DNA binding"/>
    <property type="evidence" value="ECO:0007669"/>
    <property type="project" value="InterPro"/>
</dbReference>
<name>A0A1I2D582_9FIRM</name>
<dbReference type="InterPro" id="IPR001387">
    <property type="entry name" value="Cro/C1-type_HTH"/>
</dbReference>
<evidence type="ECO:0000313" key="2">
    <source>
        <dbReference type="EMBL" id="SFE75672.1"/>
    </source>
</evidence>
<feature type="domain" description="HTH cro/C1-type" evidence="1">
    <location>
        <begin position="38"/>
        <end position="71"/>
    </location>
</feature>
<sequence>MKRLSDFVKEIIPVRLAAVRNAYGIPLKEVSWLCEDTSISALTAWESGSRTPAVDGLFDFAVSFGVSPNWLYGASKSPYDPEFLLYAESTKGVYESFLSRFIDTHMFIYRAREDELIARAHAYDSVDTRVSTFSLEARANLLVLIPYWYKLGKETLANPDIKKQLRYKMAERLNKCERSISMILLTGEASCIIATEECMDSQAQINV</sequence>
<accession>A0A1I2D582</accession>
<dbReference type="PROSITE" id="PS50943">
    <property type="entry name" value="HTH_CROC1"/>
    <property type="match status" value="1"/>
</dbReference>
<dbReference type="CDD" id="cd00093">
    <property type="entry name" value="HTH_XRE"/>
    <property type="match status" value="1"/>
</dbReference>
<dbReference type="SMART" id="SM00530">
    <property type="entry name" value="HTH_XRE"/>
    <property type="match status" value="1"/>
</dbReference>
<dbReference type="Proteomes" id="UP000198896">
    <property type="component" value="Unassembled WGS sequence"/>
</dbReference>
<dbReference type="AlphaFoldDB" id="A0A1I2D582"/>